<sequence length="141" mass="14535">MGISKGSAQWTGGLKDGKGVMKPAHAPEAPFSLGTRFEGQQGSNPEELIGAALAGCFSMALSLGLEKAGLKPSSIKTSADVQLDKQGEGFAITTITLTNETSVPGTNDEQFQKIAEETKKGCPVSKALAGVNITLKATLAR</sequence>
<dbReference type="EMBL" id="CP022163">
    <property type="protein sequence ID" value="ATB34064.1"/>
    <property type="molecule type" value="Genomic_DNA"/>
</dbReference>
<feature type="compositionally biased region" description="Polar residues" evidence="1">
    <location>
        <begin position="1"/>
        <end position="10"/>
    </location>
</feature>
<dbReference type="GO" id="GO:0004601">
    <property type="term" value="F:peroxidase activity"/>
    <property type="evidence" value="ECO:0007669"/>
    <property type="project" value="InterPro"/>
</dbReference>
<protein>
    <submittedName>
        <fullName evidence="2">Osmotically inducible protein C</fullName>
    </submittedName>
</protein>
<feature type="region of interest" description="Disordered" evidence="1">
    <location>
        <begin position="1"/>
        <end position="42"/>
    </location>
</feature>
<dbReference type="OrthoDB" id="9807532at2"/>
<dbReference type="InterPro" id="IPR052707">
    <property type="entry name" value="OsmC_Ohr_Peroxiredoxin"/>
</dbReference>
<dbReference type="Pfam" id="PF02566">
    <property type="entry name" value="OsmC"/>
    <property type="match status" value="1"/>
</dbReference>
<organism evidence="2 3">
    <name type="scientific">Melittangium boletus DSM 14713</name>
    <dbReference type="NCBI Taxonomy" id="1294270"/>
    <lineage>
        <taxon>Bacteria</taxon>
        <taxon>Pseudomonadati</taxon>
        <taxon>Myxococcota</taxon>
        <taxon>Myxococcia</taxon>
        <taxon>Myxococcales</taxon>
        <taxon>Cystobacterineae</taxon>
        <taxon>Archangiaceae</taxon>
        <taxon>Melittangium</taxon>
    </lineage>
</organism>
<dbReference type="InterPro" id="IPR036102">
    <property type="entry name" value="OsmC/Ohrsf"/>
</dbReference>
<reference evidence="2 3" key="1">
    <citation type="submission" date="2017-06" db="EMBL/GenBank/DDBJ databases">
        <authorList>
            <person name="Kim H.J."/>
            <person name="Triplett B.A."/>
        </authorList>
    </citation>
    <scope>NUCLEOTIDE SEQUENCE [LARGE SCALE GENOMIC DNA]</scope>
    <source>
        <strain evidence="2 3">DSM 14713</strain>
    </source>
</reference>
<proteinExistence type="predicted"/>
<dbReference type="InterPro" id="IPR019904">
    <property type="entry name" value="Peroxiredoxin_OsmC"/>
</dbReference>
<dbReference type="RefSeq" id="WP_095982012.1">
    <property type="nucleotide sequence ID" value="NZ_CP022163.1"/>
</dbReference>
<dbReference type="Proteomes" id="UP000217289">
    <property type="component" value="Chromosome"/>
</dbReference>
<accession>A0A250IQQ0</accession>
<evidence type="ECO:0000313" key="2">
    <source>
        <dbReference type="EMBL" id="ATB34064.1"/>
    </source>
</evidence>
<dbReference type="GO" id="GO:0006979">
    <property type="term" value="P:response to oxidative stress"/>
    <property type="evidence" value="ECO:0007669"/>
    <property type="project" value="InterPro"/>
</dbReference>
<dbReference type="NCBIfam" id="TIGR03562">
    <property type="entry name" value="osmo_induc_OsmC"/>
    <property type="match status" value="1"/>
</dbReference>
<dbReference type="AlphaFoldDB" id="A0A250IQQ0"/>
<dbReference type="PANTHER" id="PTHR42830:SF1">
    <property type="entry name" value="OSMOTICALLY INDUCIBLE FAMILY PROTEIN"/>
    <property type="match status" value="1"/>
</dbReference>
<evidence type="ECO:0000313" key="3">
    <source>
        <dbReference type="Proteomes" id="UP000217289"/>
    </source>
</evidence>
<name>A0A250IQQ0_9BACT</name>
<evidence type="ECO:0000256" key="1">
    <source>
        <dbReference type="SAM" id="MobiDB-lite"/>
    </source>
</evidence>
<dbReference type="PANTHER" id="PTHR42830">
    <property type="entry name" value="OSMOTICALLY INDUCIBLE FAMILY PROTEIN"/>
    <property type="match status" value="1"/>
</dbReference>
<dbReference type="Gene3D" id="3.30.300.20">
    <property type="match status" value="1"/>
</dbReference>
<gene>
    <name evidence="2" type="ORF">MEBOL_007565</name>
</gene>
<dbReference type="SUPFAM" id="SSF82784">
    <property type="entry name" value="OsmC-like"/>
    <property type="match status" value="1"/>
</dbReference>
<keyword evidence="3" id="KW-1185">Reference proteome</keyword>
<dbReference type="InterPro" id="IPR003718">
    <property type="entry name" value="OsmC/Ohr_fam"/>
</dbReference>
<dbReference type="KEGG" id="mbd:MEBOL_007565"/>
<dbReference type="InterPro" id="IPR015946">
    <property type="entry name" value="KH_dom-like_a/b"/>
</dbReference>